<dbReference type="EMBL" id="MDYP01000020">
    <property type="protein sequence ID" value="OQE06080.1"/>
    <property type="molecule type" value="Genomic_DNA"/>
</dbReference>
<sequence length="399" mass="46172">MDSQHLPQTSDEWSNLIPENVKGKTIHDADLASASKFAMDQFLLLRVLWKQYEDPRRIHDVLDMKGWVERASAMLNRYQSWSTYCDSFESERNIPEGTFAIARHYQLEVAKTENKVDPLAFYTPIARRTRNSYAQRGRNDLHLVTPIKVKVNFPDLSIRPKRMEANFDDIEDDEDEEDSKNDGDDPLTPFKPTSPMPQELANILYPPTKDEQIVNTALVVFLNALTIYFPLSMHWTLHRKSFTAAFENAEFQARTDGYLGDSQGNPSVLIEVKPVRRSRKLQVIQMQESAQMVAWIKCDDEKAQKAHKMRLHISQDRHEVFVTVAKYDKKYLEYLNNPRPSSDEDEDGDENKENLSFLTMHQFGPWNTLDRSHIRELGPILLAITLKADADSKAGWLDR</sequence>
<organism evidence="2 3">
    <name type="scientific">Penicillium vulpinum</name>
    <dbReference type="NCBI Taxonomy" id="29845"/>
    <lineage>
        <taxon>Eukaryota</taxon>
        <taxon>Fungi</taxon>
        <taxon>Dikarya</taxon>
        <taxon>Ascomycota</taxon>
        <taxon>Pezizomycotina</taxon>
        <taxon>Eurotiomycetes</taxon>
        <taxon>Eurotiomycetidae</taxon>
        <taxon>Eurotiales</taxon>
        <taxon>Aspergillaceae</taxon>
        <taxon>Penicillium</taxon>
    </lineage>
</organism>
<dbReference type="STRING" id="29845.A0A1V6RX30"/>
<proteinExistence type="predicted"/>
<reference evidence="3" key="1">
    <citation type="journal article" date="2017" name="Nat. Microbiol.">
        <title>Global analysis of biosynthetic gene clusters reveals vast potential of secondary metabolite production in Penicillium species.</title>
        <authorList>
            <person name="Nielsen J.C."/>
            <person name="Grijseels S."/>
            <person name="Prigent S."/>
            <person name="Ji B."/>
            <person name="Dainat J."/>
            <person name="Nielsen K.F."/>
            <person name="Frisvad J.C."/>
            <person name="Workman M."/>
            <person name="Nielsen J."/>
        </authorList>
    </citation>
    <scope>NUCLEOTIDE SEQUENCE [LARGE SCALE GENOMIC DNA]</scope>
    <source>
        <strain evidence="3">IBT 29486</strain>
    </source>
</reference>
<feature type="region of interest" description="Disordered" evidence="1">
    <location>
        <begin position="165"/>
        <end position="201"/>
    </location>
</feature>
<accession>A0A1V6RX30</accession>
<evidence type="ECO:0000313" key="3">
    <source>
        <dbReference type="Proteomes" id="UP000191518"/>
    </source>
</evidence>
<evidence type="ECO:0000256" key="1">
    <source>
        <dbReference type="SAM" id="MobiDB-lite"/>
    </source>
</evidence>
<feature type="compositionally biased region" description="Acidic residues" evidence="1">
    <location>
        <begin position="166"/>
        <end position="179"/>
    </location>
</feature>
<gene>
    <name evidence="2" type="ORF">PENVUL_c020G07302</name>
</gene>
<evidence type="ECO:0000313" key="2">
    <source>
        <dbReference type="EMBL" id="OQE06080.1"/>
    </source>
</evidence>
<dbReference type="AlphaFoldDB" id="A0A1V6RX30"/>
<dbReference type="OrthoDB" id="3508621at2759"/>
<dbReference type="Proteomes" id="UP000191518">
    <property type="component" value="Unassembled WGS sequence"/>
</dbReference>
<keyword evidence="3" id="KW-1185">Reference proteome</keyword>
<name>A0A1V6RX30_9EURO</name>
<comment type="caution">
    <text evidence="2">The sequence shown here is derived from an EMBL/GenBank/DDBJ whole genome shotgun (WGS) entry which is preliminary data.</text>
</comment>
<protein>
    <submittedName>
        <fullName evidence="2">Uncharacterized protein</fullName>
    </submittedName>
</protein>